<evidence type="ECO:0000313" key="2">
    <source>
        <dbReference type="EMBL" id="QJA90709.1"/>
    </source>
</evidence>
<dbReference type="EMBL" id="MT141847">
    <property type="protein sequence ID" value="QJA71115.1"/>
    <property type="molecule type" value="Genomic_DNA"/>
</dbReference>
<organism evidence="2">
    <name type="scientific">viral metagenome</name>
    <dbReference type="NCBI Taxonomy" id="1070528"/>
    <lineage>
        <taxon>unclassified sequences</taxon>
        <taxon>metagenomes</taxon>
        <taxon>organismal metagenomes</taxon>
    </lineage>
</organism>
<reference evidence="2" key="1">
    <citation type="submission" date="2020-03" db="EMBL/GenBank/DDBJ databases">
        <title>The deep terrestrial virosphere.</title>
        <authorList>
            <person name="Holmfeldt K."/>
            <person name="Nilsson E."/>
            <person name="Simone D."/>
            <person name="Lopez-Fernandez M."/>
            <person name="Wu X."/>
            <person name="de Brujin I."/>
            <person name="Lundin D."/>
            <person name="Andersson A."/>
            <person name="Bertilsson S."/>
            <person name="Dopson M."/>
        </authorList>
    </citation>
    <scope>NUCLEOTIDE SEQUENCE</scope>
    <source>
        <strain evidence="1">MM415A03373</strain>
        <strain evidence="2">MM415B03595</strain>
    </source>
</reference>
<dbReference type="AlphaFoldDB" id="A0A6M3L8I5"/>
<accession>A0A6M3L8I5</accession>
<proteinExistence type="predicted"/>
<sequence>MTAPTDGSLDYLAQFEAHRITQADEFPFHDFEHIKWAWLAELAVIQLKKQNADLREQVKRLEKFILRDGVPCADLAARHKQEHDGTP</sequence>
<gene>
    <name evidence="1" type="ORF">MM415A03373_0012</name>
    <name evidence="2" type="ORF">MM415B03595_0004</name>
</gene>
<evidence type="ECO:0000313" key="1">
    <source>
        <dbReference type="EMBL" id="QJA71115.1"/>
    </source>
</evidence>
<protein>
    <submittedName>
        <fullName evidence="2">Uncharacterized protein</fullName>
    </submittedName>
</protein>
<dbReference type="EMBL" id="MT142932">
    <property type="protein sequence ID" value="QJA90709.1"/>
    <property type="molecule type" value="Genomic_DNA"/>
</dbReference>
<name>A0A6M3L8I5_9ZZZZ</name>